<dbReference type="InterPro" id="IPR006680">
    <property type="entry name" value="Amidohydro-rel"/>
</dbReference>
<evidence type="ECO:0000259" key="1">
    <source>
        <dbReference type="Pfam" id="PF01979"/>
    </source>
</evidence>
<feature type="domain" description="Amidohydrolase-related" evidence="1">
    <location>
        <begin position="55"/>
        <end position="393"/>
    </location>
</feature>
<dbReference type="InterPro" id="IPR011059">
    <property type="entry name" value="Metal-dep_hydrolase_composite"/>
</dbReference>
<dbReference type="Gene3D" id="2.30.40.10">
    <property type="entry name" value="Urease, subunit C, domain 1"/>
    <property type="match status" value="1"/>
</dbReference>
<dbReference type="SUPFAM" id="SSF51338">
    <property type="entry name" value="Composite domain of metallo-dependent hydrolases"/>
    <property type="match status" value="1"/>
</dbReference>
<comment type="caution">
    <text evidence="2">The sequence shown here is derived from an EMBL/GenBank/DDBJ whole genome shotgun (WGS) entry which is preliminary data.</text>
</comment>
<evidence type="ECO:0000313" key="3">
    <source>
        <dbReference type="Proteomes" id="UP000318801"/>
    </source>
</evidence>
<dbReference type="PANTHER" id="PTHR43135:SF3">
    <property type="entry name" value="ALPHA-D-RIBOSE 1-METHYLPHOSPHONATE 5-TRIPHOSPHATE DIPHOSPHATASE"/>
    <property type="match status" value="1"/>
</dbReference>
<dbReference type="SUPFAM" id="SSF51556">
    <property type="entry name" value="Metallo-dependent hydrolases"/>
    <property type="match status" value="1"/>
</dbReference>
<name>A0A506UB35_9HYPH</name>
<reference evidence="2 3" key="1">
    <citation type="submission" date="2019-06" db="EMBL/GenBank/DDBJ databases">
        <authorList>
            <person name="Li M."/>
        </authorList>
    </citation>
    <scope>NUCLEOTIDE SEQUENCE [LARGE SCALE GENOMIC DNA]</scope>
    <source>
        <strain evidence="2 3">BGMRC2036</strain>
    </source>
</reference>
<dbReference type="Pfam" id="PF01979">
    <property type="entry name" value="Amidohydro_1"/>
    <property type="match status" value="1"/>
</dbReference>
<keyword evidence="3" id="KW-1185">Reference proteome</keyword>
<dbReference type="GO" id="GO:0016810">
    <property type="term" value="F:hydrolase activity, acting on carbon-nitrogen (but not peptide) bonds"/>
    <property type="evidence" value="ECO:0007669"/>
    <property type="project" value="InterPro"/>
</dbReference>
<dbReference type="InterPro" id="IPR032466">
    <property type="entry name" value="Metal_Hydrolase"/>
</dbReference>
<organism evidence="2 3">
    <name type="scientific">Martelella alba</name>
    <dbReference type="NCBI Taxonomy" id="2590451"/>
    <lineage>
        <taxon>Bacteria</taxon>
        <taxon>Pseudomonadati</taxon>
        <taxon>Pseudomonadota</taxon>
        <taxon>Alphaproteobacteria</taxon>
        <taxon>Hyphomicrobiales</taxon>
        <taxon>Aurantimonadaceae</taxon>
        <taxon>Martelella</taxon>
    </lineage>
</organism>
<proteinExistence type="predicted"/>
<dbReference type="InterPro" id="IPR051781">
    <property type="entry name" value="Metallo-dep_Hydrolase"/>
</dbReference>
<sequence length="410" mass="43341">MNNSTFFTGGRILDPHSGTLVDGLSVLVEGDRIKAVGADIEPPADAREIALGGRTLMPGLIDCHVHVGAWSLDLWGNMIVPGSLAALRAAKVMEEALGRGFTTLRDLGGADAGLARAVEDGLINGPRLIVCGKGLTVTGGHSDLRTRSDNRPGLLSDRVGSMGLIVDGVDNVRAACRTMIKEGAKFIKVMANGGVSSPNDPIHSIQYSRDEIAAMVEEADNAGFYVAAHLYTDRAIERCVELGVRSLEHCNLITAETAQKAADRGCISIPTLVAYEALALEGEALGLGASEFAKIETVRQGGLASLEIMRDAGLKMAFGSDLLGELRKYHCMEFEILARVLTPAEIIRSATIVGAELCQMDGQIGVIAEGALADLLVIDGNPIENITLLGGDGAHMDMIMARGRMHKHII</sequence>
<gene>
    <name evidence="2" type="ORF">FJU08_10870</name>
</gene>
<accession>A0A506UB35</accession>
<dbReference type="EMBL" id="VHLG01000004">
    <property type="protein sequence ID" value="TPW31140.1"/>
    <property type="molecule type" value="Genomic_DNA"/>
</dbReference>
<protein>
    <submittedName>
        <fullName evidence="2">Amidohydrolase family protein</fullName>
    </submittedName>
</protein>
<dbReference type="InterPro" id="IPR057744">
    <property type="entry name" value="OTAase-like"/>
</dbReference>
<dbReference type="Proteomes" id="UP000318801">
    <property type="component" value="Unassembled WGS sequence"/>
</dbReference>
<dbReference type="OrthoDB" id="9782972at2"/>
<dbReference type="CDD" id="cd01299">
    <property type="entry name" value="Met_dep_hydrolase_A"/>
    <property type="match status" value="1"/>
</dbReference>
<evidence type="ECO:0000313" key="2">
    <source>
        <dbReference type="EMBL" id="TPW31140.1"/>
    </source>
</evidence>
<dbReference type="Gene3D" id="3.20.20.140">
    <property type="entry name" value="Metal-dependent hydrolases"/>
    <property type="match status" value="1"/>
</dbReference>
<dbReference type="PANTHER" id="PTHR43135">
    <property type="entry name" value="ALPHA-D-RIBOSE 1-METHYLPHOSPHONATE 5-TRIPHOSPHATE DIPHOSPHATASE"/>
    <property type="match status" value="1"/>
</dbReference>
<dbReference type="AlphaFoldDB" id="A0A506UB35"/>
<dbReference type="RefSeq" id="WP_141149011.1">
    <property type="nucleotide sequence ID" value="NZ_VHLG01000004.1"/>
</dbReference>
<keyword evidence="2" id="KW-0378">Hydrolase</keyword>